<dbReference type="GO" id="GO:0003723">
    <property type="term" value="F:RNA binding"/>
    <property type="evidence" value="ECO:0007669"/>
    <property type="project" value="InterPro"/>
</dbReference>
<dbReference type="GO" id="GO:0046394">
    <property type="term" value="P:carboxylic acid biosynthetic process"/>
    <property type="evidence" value="ECO:0007669"/>
    <property type="project" value="UniProtKB-ARBA"/>
</dbReference>
<evidence type="ECO:0000313" key="3">
    <source>
        <dbReference type="Proteomes" id="UP000310158"/>
    </source>
</evidence>
<proteinExistence type="predicted"/>
<comment type="caution">
    <text evidence="2">The sequence shown here is derived from an EMBL/GenBank/DDBJ whole genome shotgun (WGS) entry which is preliminary data.</text>
</comment>
<dbReference type="GO" id="GO:0000175">
    <property type="term" value="F:3'-5'-RNA exonuclease activity"/>
    <property type="evidence" value="ECO:0007669"/>
    <property type="project" value="TreeGrafter"/>
</dbReference>
<dbReference type="PANTHER" id="PTHR23355">
    <property type="entry name" value="RIBONUCLEASE"/>
    <property type="match status" value="1"/>
</dbReference>
<accession>A0A4S4LUU0</accession>
<dbReference type="Gene3D" id="3.30.70.1150">
    <property type="entry name" value="ACT-like. Chain A, domain 2"/>
    <property type="match status" value="1"/>
</dbReference>
<dbReference type="Proteomes" id="UP000310158">
    <property type="component" value="Unassembled WGS sequence"/>
</dbReference>
<dbReference type="OrthoDB" id="2013116at2759"/>
<dbReference type="InterPro" id="IPR050180">
    <property type="entry name" value="RNR_Ribonuclease"/>
</dbReference>
<dbReference type="Pfam" id="PF00773">
    <property type="entry name" value="RNB"/>
    <property type="match status" value="1"/>
</dbReference>
<feature type="domain" description="RNB" evidence="1">
    <location>
        <begin position="46"/>
        <end position="249"/>
    </location>
</feature>
<dbReference type="SUPFAM" id="SSF55021">
    <property type="entry name" value="ACT-like"/>
    <property type="match status" value="1"/>
</dbReference>
<dbReference type="InterPro" id="IPR045865">
    <property type="entry name" value="ACT-like_dom_sf"/>
</dbReference>
<dbReference type="GO" id="GO:0006402">
    <property type="term" value="P:mRNA catabolic process"/>
    <property type="evidence" value="ECO:0007669"/>
    <property type="project" value="TreeGrafter"/>
</dbReference>
<organism evidence="2 3">
    <name type="scientific">Bondarzewia mesenterica</name>
    <dbReference type="NCBI Taxonomy" id="1095465"/>
    <lineage>
        <taxon>Eukaryota</taxon>
        <taxon>Fungi</taxon>
        <taxon>Dikarya</taxon>
        <taxon>Basidiomycota</taxon>
        <taxon>Agaricomycotina</taxon>
        <taxon>Agaricomycetes</taxon>
        <taxon>Russulales</taxon>
        <taxon>Bondarzewiaceae</taxon>
        <taxon>Bondarzewia</taxon>
    </lineage>
</organism>
<dbReference type="SMART" id="SM00955">
    <property type="entry name" value="RNB"/>
    <property type="match status" value="1"/>
</dbReference>
<dbReference type="EMBL" id="SGPL01000203">
    <property type="protein sequence ID" value="THH15558.1"/>
    <property type="molecule type" value="Genomic_DNA"/>
</dbReference>
<dbReference type="Pfam" id="PF10369">
    <property type="entry name" value="ALS_ss_C"/>
    <property type="match status" value="1"/>
</dbReference>
<dbReference type="AlphaFoldDB" id="A0A4S4LUU0"/>
<dbReference type="SUPFAM" id="SSF50249">
    <property type="entry name" value="Nucleic acid-binding proteins"/>
    <property type="match status" value="1"/>
</dbReference>
<dbReference type="PANTHER" id="PTHR23355:SF9">
    <property type="entry name" value="DIS3-LIKE EXONUCLEASE 2"/>
    <property type="match status" value="1"/>
</dbReference>
<keyword evidence="3" id="KW-1185">Reference proteome</keyword>
<name>A0A4S4LUU0_9AGAM</name>
<gene>
    <name evidence="2" type="ORF">EW146_g4930</name>
</gene>
<dbReference type="GO" id="GO:0000932">
    <property type="term" value="C:P-body"/>
    <property type="evidence" value="ECO:0007669"/>
    <property type="project" value="TreeGrafter"/>
</dbReference>
<sequence>MRHQHLQSIHALLSQFDARIVDVSENSVIVEISGKTTRVVAFLSLVKPFGIIESAGTDNALSIKLDDDGTYDVGVHICLPRSTPVLSPALSQELCSLNPGQERLASSVIPTMTKGTKVIKKWSAAKLSYSEAQGVIEDKPLGGVPVMPEHNASAVEHDIRVSQDLAKELQTACFTLDDSGIPIDCSQYEHRESNQLVEEFIRLTNITVAQQIAVNLPEQALLRRHPVSALFYSPLDAAVHHQLESVLQGTGNNKFSIDRDAAAKVTQQCNIKRDSVKPDQEQSVRLYLCVLISDFTSPYGSVVR</sequence>
<reference evidence="2 3" key="1">
    <citation type="submission" date="2019-02" db="EMBL/GenBank/DDBJ databases">
        <title>Genome sequencing of the rare red list fungi Bondarzewia mesenterica.</title>
        <authorList>
            <person name="Buettner E."/>
            <person name="Kellner H."/>
        </authorList>
    </citation>
    <scope>NUCLEOTIDE SEQUENCE [LARGE SCALE GENOMIC DNA]</scope>
    <source>
        <strain evidence="2 3">DSM 108281</strain>
    </source>
</reference>
<dbReference type="InterPro" id="IPR019455">
    <property type="entry name" value="Acetolactate_synth_ssu_C"/>
</dbReference>
<dbReference type="InterPro" id="IPR027271">
    <property type="entry name" value="Acetolactate_synth/TF_NikR_C"/>
</dbReference>
<dbReference type="InterPro" id="IPR012340">
    <property type="entry name" value="NA-bd_OB-fold"/>
</dbReference>
<evidence type="ECO:0000259" key="1">
    <source>
        <dbReference type="SMART" id="SM00955"/>
    </source>
</evidence>
<dbReference type="InterPro" id="IPR001900">
    <property type="entry name" value="RNase_II/R"/>
</dbReference>
<dbReference type="GO" id="GO:0006520">
    <property type="term" value="P:amino acid metabolic process"/>
    <property type="evidence" value="ECO:0007669"/>
    <property type="project" value="UniProtKB-ARBA"/>
</dbReference>
<evidence type="ECO:0000313" key="2">
    <source>
        <dbReference type="EMBL" id="THH15558.1"/>
    </source>
</evidence>
<protein>
    <recommendedName>
        <fullName evidence="1">RNB domain-containing protein</fullName>
    </recommendedName>
</protein>